<dbReference type="PANTHER" id="PTHR30349">
    <property type="entry name" value="PHAGE INTEGRASE-RELATED"/>
    <property type="match status" value="1"/>
</dbReference>
<dbReference type="EMBL" id="JACZDF010000013">
    <property type="protein sequence ID" value="MBD9700486.1"/>
    <property type="molecule type" value="Genomic_DNA"/>
</dbReference>
<evidence type="ECO:0000256" key="2">
    <source>
        <dbReference type="ARBA" id="ARBA00023125"/>
    </source>
</evidence>
<keyword evidence="2 4" id="KW-0238">DNA-binding</keyword>
<dbReference type="PROSITE" id="PS51898">
    <property type="entry name" value="TYR_RECOMBINASE"/>
    <property type="match status" value="1"/>
</dbReference>
<evidence type="ECO:0000313" key="9">
    <source>
        <dbReference type="Proteomes" id="UP000642107"/>
    </source>
</evidence>
<dbReference type="Proteomes" id="UP000642107">
    <property type="component" value="Unassembled WGS sequence"/>
</dbReference>
<dbReference type="Pfam" id="PF00589">
    <property type="entry name" value="Phage_integrase"/>
    <property type="match status" value="1"/>
</dbReference>
<dbReference type="CDD" id="cd00397">
    <property type="entry name" value="DNA_BRE_C"/>
    <property type="match status" value="1"/>
</dbReference>
<sequence length="336" mass="36651">MANATTAGPWEVTAAQVHAWLASLTVSPDTRRSYEAAVRAFYEWAISDGRTDHNPAPTRTTRPGPAPRTTSPAWTAWLEAWQAHLRAAGASEETVHLRVRHLKHVARSLRLDPADVTTDALVAWMAGSEMSAETRRAYRSSLRACYSWAFATSRTSNDPAASLPRVRPAHPSPHPASARAYEGALAGADDRETLMLRLAAELGLRRGEVARVHSRDLLEDDDGWTLLVRGKGQRDRVIPLPDGLAATLRALPAGYAFPGGDNGHLSPAYIGKIVSRLLPSGVTMHALRHRFATRAYGLDRDVFTVQQLLGHASPATTRRYVQVPRATMRSTVNALA</sequence>
<feature type="region of interest" description="Disordered" evidence="5">
    <location>
        <begin position="155"/>
        <end position="177"/>
    </location>
</feature>
<evidence type="ECO:0000256" key="3">
    <source>
        <dbReference type="ARBA" id="ARBA00023172"/>
    </source>
</evidence>
<dbReference type="InterPro" id="IPR011010">
    <property type="entry name" value="DNA_brk_join_enz"/>
</dbReference>
<dbReference type="Gene3D" id="1.10.443.10">
    <property type="entry name" value="Intergrase catalytic core"/>
    <property type="match status" value="1"/>
</dbReference>
<feature type="domain" description="Tyr recombinase" evidence="6">
    <location>
        <begin position="171"/>
        <end position="333"/>
    </location>
</feature>
<name>A0ABR9DTR6_9MICO</name>
<dbReference type="SUPFAM" id="SSF56349">
    <property type="entry name" value="DNA breaking-rejoining enzymes"/>
    <property type="match status" value="1"/>
</dbReference>
<reference evidence="8 9" key="1">
    <citation type="submission" date="2020-09" db="EMBL/GenBank/DDBJ databases">
        <title>Flavimobilis rhizosphaerae sp. nov., isolated from rhizosphere soil of Spartina alterniflora.</title>
        <authorList>
            <person name="Hanqin C."/>
        </authorList>
    </citation>
    <scope>NUCLEOTIDE SEQUENCE [LARGE SCALE GENOMIC DNA]</scope>
    <source>
        <strain evidence="8 9">GY 10621</strain>
    </source>
</reference>
<evidence type="ECO:0000313" key="8">
    <source>
        <dbReference type="EMBL" id="MBD9700486.1"/>
    </source>
</evidence>
<comment type="caution">
    <text evidence="8">The sequence shown here is derived from an EMBL/GenBank/DDBJ whole genome shotgun (WGS) entry which is preliminary data.</text>
</comment>
<gene>
    <name evidence="8" type="ORF">IGS67_13505</name>
</gene>
<comment type="similarity">
    <text evidence="1">Belongs to the 'phage' integrase family.</text>
</comment>
<evidence type="ECO:0000256" key="5">
    <source>
        <dbReference type="SAM" id="MobiDB-lite"/>
    </source>
</evidence>
<evidence type="ECO:0000256" key="4">
    <source>
        <dbReference type="PROSITE-ProRule" id="PRU01248"/>
    </source>
</evidence>
<evidence type="ECO:0000259" key="7">
    <source>
        <dbReference type="PROSITE" id="PS51900"/>
    </source>
</evidence>
<evidence type="ECO:0000256" key="1">
    <source>
        <dbReference type="ARBA" id="ARBA00008857"/>
    </source>
</evidence>
<accession>A0ABR9DTR6</accession>
<protein>
    <submittedName>
        <fullName evidence="8">Tyrosine-type recombinase/integrase</fullName>
    </submittedName>
</protein>
<proteinExistence type="inferred from homology"/>
<feature type="domain" description="Core-binding (CB)" evidence="7">
    <location>
        <begin position="11"/>
        <end position="110"/>
    </location>
</feature>
<dbReference type="InterPro" id="IPR044068">
    <property type="entry name" value="CB"/>
</dbReference>
<dbReference type="PANTHER" id="PTHR30349:SF64">
    <property type="entry name" value="PROPHAGE INTEGRASE INTD-RELATED"/>
    <property type="match status" value="1"/>
</dbReference>
<dbReference type="InterPro" id="IPR050090">
    <property type="entry name" value="Tyrosine_recombinase_XerCD"/>
</dbReference>
<evidence type="ECO:0000259" key="6">
    <source>
        <dbReference type="PROSITE" id="PS51898"/>
    </source>
</evidence>
<organism evidence="8 9">
    <name type="scientific">Flavimobilis rhizosphaerae</name>
    <dbReference type="NCBI Taxonomy" id="2775421"/>
    <lineage>
        <taxon>Bacteria</taxon>
        <taxon>Bacillati</taxon>
        <taxon>Actinomycetota</taxon>
        <taxon>Actinomycetes</taxon>
        <taxon>Micrococcales</taxon>
        <taxon>Jonesiaceae</taxon>
        <taxon>Flavimobilis</taxon>
    </lineage>
</organism>
<dbReference type="InterPro" id="IPR002104">
    <property type="entry name" value="Integrase_catalytic"/>
</dbReference>
<keyword evidence="9" id="KW-1185">Reference proteome</keyword>
<keyword evidence="3" id="KW-0233">DNA recombination</keyword>
<dbReference type="PROSITE" id="PS51900">
    <property type="entry name" value="CB"/>
    <property type="match status" value="1"/>
</dbReference>
<dbReference type="InterPro" id="IPR013762">
    <property type="entry name" value="Integrase-like_cat_sf"/>
</dbReference>
<dbReference type="Gene3D" id="1.10.150.130">
    <property type="match status" value="1"/>
</dbReference>
<dbReference type="InterPro" id="IPR010998">
    <property type="entry name" value="Integrase_recombinase_N"/>
</dbReference>